<comment type="similarity">
    <text evidence="1">Belongs to the mTERF family.</text>
</comment>
<dbReference type="PANTHER" id="PTHR13068">
    <property type="entry name" value="CGI-12 PROTEIN-RELATED"/>
    <property type="match status" value="1"/>
</dbReference>
<gene>
    <name evidence="4" type="ORF">CYCCA115_LOCUS20198</name>
</gene>
<keyword evidence="5" id="KW-1185">Reference proteome</keyword>
<evidence type="ECO:0000256" key="3">
    <source>
        <dbReference type="SAM" id="SignalP"/>
    </source>
</evidence>
<dbReference type="Pfam" id="PF02536">
    <property type="entry name" value="mTERF"/>
    <property type="match status" value="1"/>
</dbReference>
<dbReference type="Gene3D" id="1.25.70.10">
    <property type="entry name" value="Transcription termination factor 3, mitochondrial"/>
    <property type="match status" value="1"/>
</dbReference>
<evidence type="ECO:0000313" key="5">
    <source>
        <dbReference type="Proteomes" id="UP001295423"/>
    </source>
</evidence>
<dbReference type="AlphaFoldDB" id="A0AAD2G5I8"/>
<reference evidence="4" key="1">
    <citation type="submission" date="2023-08" db="EMBL/GenBank/DDBJ databases">
        <authorList>
            <person name="Audoor S."/>
            <person name="Bilcke G."/>
        </authorList>
    </citation>
    <scope>NUCLEOTIDE SEQUENCE</scope>
</reference>
<evidence type="ECO:0000256" key="1">
    <source>
        <dbReference type="ARBA" id="ARBA00007692"/>
    </source>
</evidence>
<organism evidence="4 5">
    <name type="scientific">Cylindrotheca closterium</name>
    <dbReference type="NCBI Taxonomy" id="2856"/>
    <lineage>
        <taxon>Eukaryota</taxon>
        <taxon>Sar</taxon>
        <taxon>Stramenopiles</taxon>
        <taxon>Ochrophyta</taxon>
        <taxon>Bacillariophyta</taxon>
        <taxon>Bacillariophyceae</taxon>
        <taxon>Bacillariophycidae</taxon>
        <taxon>Bacillariales</taxon>
        <taxon>Bacillariaceae</taxon>
        <taxon>Cylindrotheca</taxon>
    </lineage>
</organism>
<dbReference type="InterPro" id="IPR038538">
    <property type="entry name" value="MTERF_sf"/>
</dbReference>
<sequence length="1046" mass="117852">MKAEIAILALLIYASVGFLPSRKVHQPPTILQAKTKDGYSIQYSSNFHRHVVCKGDVVKESFLWLDEAIGKYPNAEFLPLSTSASFQSLEKRKEANERSTRKSVVAISEVNEILERYDSVDIASKEAGTSPGNMYRVIQTCRLFKGRYYAYELDSTEQSIQSKDVPLIAGGGLQTDSAYNITTETELSYRVNVDDETMQKFESVINNLDAKLQSSFFDKFPVADQIWIRERIIFFLAPQPYSYTQEDWVVKFCNEGCGVGLTESQTVAAILALRHLLQFYPSDSNSGKPSALYFYQQLKLDIELSNEARIELNYWLSSACAADLLSFTFLHSLGVSWDQCRIMLDSLSASLVSSELEPDWELSTSRSSMRNQLRADAMNCFRMRLRLSPSEVYDIIKVNKQMSYYSECKLTSSMDHLQAKMLLSSQDLKTLVNKCPTILGYTTSKVDKQLGFLSTEVNLTMDEIRKACLIFPSLMCYGVESNLKPKITFFRDTIGLSTHNVSKMVLSNPSLLGRSLNKTISPTIGGLSEKLGLSVGDIRDLVIRMPQILLMNWDLNLKQKLDFLQRRLGLSEEELSTIFMKSPYVFAGSIVKSLEPKLKILEEVSDGNFTARDAIIKNPALLLGPMKTIERRLKQLNETNATFAQVFDAESKTSGVRRKKEVLELVNGTVVRALPSVEAAALEIGTGKQNMYNIIKAKREFNGKYYRYGSIPSKNIPNVKRISSVSLRQSREQQRRKSFLGNVRASYVPDKTNTRLVDLLKSTLALTDEPGLVLKTRDPDNLYFAVFVASTVFPPKKVDGLRGRRKAGGSSLYVPQLQGSHRGAKLLRTAAERCFSNLLMPSTTDTDVGTNYADATMLLGYPYNRPSKNRCGLYACREALRLAIEVLQANQVEGSKDELKEFKIHVDVFTDSNYAWEIVKNSDDLKRWGEAPTRGGFEYDGSVPKHRVNTDILYPLSRTYFRMVEQDFLPAIATQRNIRRVGAAAATAVTPAKEAEPLAKEITVQFRHTSEVAAWCKEGSRVHKLAEYSEKAAMWQYERAYVFPVL</sequence>
<name>A0AAD2G5I8_9STRA</name>
<dbReference type="Proteomes" id="UP001295423">
    <property type="component" value="Unassembled WGS sequence"/>
</dbReference>
<keyword evidence="2" id="KW-0809">Transit peptide</keyword>
<keyword evidence="3" id="KW-0732">Signal</keyword>
<protein>
    <submittedName>
        <fullName evidence="4">Uncharacterized protein</fullName>
    </submittedName>
</protein>
<dbReference type="GO" id="GO:0003676">
    <property type="term" value="F:nucleic acid binding"/>
    <property type="evidence" value="ECO:0007669"/>
    <property type="project" value="InterPro"/>
</dbReference>
<dbReference type="EMBL" id="CAKOGP040002147">
    <property type="protein sequence ID" value="CAJ1963510.1"/>
    <property type="molecule type" value="Genomic_DNA"/>
</dbReference>
<evidence type="ECO:0000256" key="2">
    <source>
        <dbReference type="ARBA" id="ARBA00022946"/>
    </source>
</evidence>
<evidence type="ECO:0000313" key="4">
    <source>
        <dbReference type="EMBL" id="CAJ1963510.1"/>
    </source>
</evidence>
<accession>A0AAD2G5I8</accession>
<dbReference type="InterPro" id="IPR003690">
    <property type="entry name" value="MTERF"/>
</dbReference>
<comment type="caution">
    <text evidence="4">The sequence shown here is derived from an EMBL/GenBank/DDBJ whole genome shotgun (WGS) entry which is preliminary data.</text>
</comment>
<feature type="signal peptide" evidence="3">
    <location>
        <begin position="1"/>
        <end position="17"/>
    </location>
</feature>
<proteinExistence type="inferred from homology"/>
<dbReference type="SMART" id="SM00733">
    <property type="entry name" value="Mterf"/>
    <property type="match status" value="6"/>
</dbReference>
<feature type="chain" id="PRO_5042265009" evidence="3">
    <location>
        <begin position="18"/>
        <end position="1046"/>
    </location>
</feature>